<evidence type="ECO:0000313" key="1">
    <source>
        <dbReference type="EMBL" id="GAA1808945.1"/>
    </source>
</evidence>
<protein>
    <submittedName>
        <fullName evidence="1">Uncharacterized protein</fullName>
    </submittedName>
</protein>
<evidence type="ECO:0000313" key="2">
    <source>
        <dbReference type="Proteomes" id="UP001500002"/>
    </source>
</evidence>
<dbReference type="EMBL" id="BAAANJ010000005">
    <property type="protein sequence ID" value="GAA1808945.1"/>
    <property type="molecule type" value="Genomic_DNA"/>
</dbReference>
<name>A0ABN2M482_9MICO</name>
<comment type="caution">
    <text evidence="1">The sequence shown here is derived from an EMBL/GenBank/DDBJ whole genome shotgun (WGS) entry which is preliminary data.</text>
</comment>
<reference evidence="1 2" key="1">
    <citation type="journal article" date="2019" name="Int. J. Syst. Evol. Microbiol.">
        <title>The Global Catalogue of Microorganisms (GCM) 10K type strain sequencing project: providing services to taxonomists for standard genome sequencing and annotation.</title>
        <authorList>
            <consortium name="The Broad Institute Genomics Platform"/>
            <consortium name="The Broad Institute Genome Sequencing Center for Infectious Disease"/>
            <person name="Wu L."/>
            <person name="Ma J."/>
        </authorList>
    </citation>
    <scope>NUCLEOTIDE SEQUENCE [LARGE SCALE GENOMIC DNA]</scope>
    <source>
        <strain evidence="1 2">JCM 14322</strain>
    </source>
</reference>
<proteinExistence type="predicted"/>
<gene>
    <name evidence="1" type="ORF">GCM10009749_16760</name>
</gene>
<dbReference type="RefSeq" id="WP_344295365.1">
    <property type="nucleotide sequence ID" value="NZ_BAAANJ010000005.1"/>
</dbReference>
<accession>A0ABN2M482</accession>
<organism evidence="1 2">
    <name type="scientific">Agromyces neolithicus</name>
    <dbReference type="NCBI Taxonomy" id="269420"/>
    <lineage>
        <taxon>Bacteria</taxon>
        <taxon>Bacillati</taxon>
        <taxon>Actinomycetota</taxon>
        <taxon>Actinomycetes</taxon>
        <taxon>Micrococcales</taxon>
        <taxon>Microbacteriaceae</taxon>
        <taxon>Agromyces</taxon>
    </lineage>
</organism>
<dbReference type="Proteomes" id="UP001500002">
    <property type="component" value="Unassembled WGS sequence"/>
</dbReference>
<keyword evidence="2" id="KW-1185">Reference proteome</keyword>
<sequence>MNSALIGAGHVPVRPVGHPTLIERVSRRAGLALVAWSRRAEQRHSREHLAEQHERRLVAEQLREERFRAVALARLL</sequence>